<organism evidence="2 3">
    <name type="scientific">Immundisolibacter cernigliae</name>
    <dbReference type="NCBI Taxonomy" id="1810504"/>
    <lineage>
        <taxon>Bacteria</taxon>
        <taxon>Pseudomonadati</taxon>
        <taxon>Pseudomonadota</taxon>
        <taxon>Gammaproteobacteria</taxon>
        <taxon>Immundisolibacterales</taxon>
        <taxon>Immundisolibacteraceae</taxon>
        <taxon>Immundisolibacter</taxon>
    </lineage>
</organism>
<protein>
    <submittedName>
        <fullName evidence="2">Uncharacterized protein</fullName>
    </submittedName>
</protein>
<dbReference type="InParanoid" id="A0A1B1YRM5"/>
<evidence type="ECO:0000313" key="2">
    <source>
        <dbReference type="EMBL" id="ANX03458.1"/>
    </source>
</evidence>
<proteinExistence type="predicted"/>
<gene>
    <name evidence="2" type="ORF">PG2T_04140</name>
</gene>
<evidence type="ECO:0000256" key="1">
    <source>
        <dbReference type="SAM" id="MobiDB-lite"/>
    </source>
</evidence>
<feature type="region of interest" description="Disordered" evidence="1">
    <location>
        <begin position="78"/>
        <end position="100"/>
    </location>
</feature>
<accession>A0A1B1YRM5</accession>
<keyword evidence="3" id="KW-1185">Reference proteome</keyword>
<reference evidence="3" key="1">
    <citation type="submission" date="2016-03" db="EMBL/GenBank/DDBJ databases">
        <title>Complete genome sequence of Solimmundus cernigliae, representing a novel lineage of polycyclic aromatic hydrocarbon degraders within the Gammaproteobacteria.</title>
        <authorList>
            <person name="Singleton D.R."/>
            <person name="Dickey A.N."/>
            <person name="Scholl E.H."/>
            <person name="Wright F.A."/>
            <person name="Aitken M.D."/>
        </authorList>
    </citation>
    <scope>NUCLEOTIDE SEQUENCE [LARGE SCALE GENOMIC DNA]</scope>
    <source>
        <strain evidence="3">TR3.2</strain>
    </source>
</reference>
<dbReference type="RefSeq" id="WP_068802954.1">
    <property type="nucleotide sequence ID" value="NZ_CP014671.1"/>
</dbReference>
<dbReference type="Proteomes" id="UP000092952">
    <property type="component" value="Chromosome"/>
</dbReference>
<evidence type="ECO:0000313" key="3">
    <source>
        <dbReference type="Proteomes" id="UP000092952"/>
    </source>
</evidence>
<sequence length="100" mass="11356">MQFSFADRTIGKQYAGETFALSPTAQAVAFPQPWKLPYFGISANVSIFRSSLMMAKYMDRWYPVQTYGIARRCSRAWQPGAKRDDRPAQKGSYKAACMDL</sequence>
<dbReference type="AlphaFoldDB" id="A0A1B1YRM5"/>
<dbReference type="KEGG" id="gbi:PG2T_04140"/>
<dbReference type="EMBL" id="CP014671">
    <property type="protein sequence ID" value="ANX03458.1"/>
    <property type="molecule type" value="Genomic_DNA"/>
</dbReference>
<name>A0A1B1YRM5_9GAMM</name>